<evidence type="ECO:0008006" key="4">
    <source>
        <dbReference type="Google" id="ProtNLM"/>
    </source>
</evidence>
<feature type="region of interest" description="Disordered" evidence="1">
    <location>
        <begin position="401"/>
        <end position="435"/>
    </location>
</feature>
<reference evidence="2 3" key="1">
    <citation type="submission" date="2016-10" db="EMBL/GenBank/DDBJ databases">
        <title>Genome sequence of Streptomyces gilvigriseus MUSC 26.</title>
        <authorList>
            <person name="Lee L.-H."/>
            <person name="Ser H.-L."/>
        </authorList>
    </citation>
    <scope>NUCLEOTIDE SEQUENCE [LARGE SCALE GENOMIC DNA]</scope>
    <source>
        <strain evidence="2 3">MUSC 26</strain>
    </source>
</reference>
<accession>A0A1J7BBH0</accession>
<name>A0A1J7BBH0_9ACTN</name>
<dbReference type="Pfam" id="PF13830">
    <property type="entry name" value="DUF4192"/>
    <property type="match status" value="1"/>
</dbReference>
<sequence length="435" mass="46379">MTESPTTPLSPELLGTPVVTMRSPADLVDALPYLLGYFPSESVVLVALHGPAKRVGGRLRADLAPDETDWRALAPQLAEQLAVAGGARGERPEEVLVYLCGASAEAGAEPEAPEPAAERERLARYAPGLRAALARHGIPVLDVLVVAGGRWWSLGCAEPGCCPPEGTPAGRSGTPPIAAAAAVAGVTVRGTLKELDDELRPIGFLAAEAQRRALDRAAFDAVRQIVGAAAPPGSAPGAASTRRRAEAGVEAAPAVPESAGAAAYRGRSVRLLRERLAALRADGVRRPADIRLDDAGAARLIIGLQDRATRDRAAEWTREEEMVAAEPLWHHLARRCVAPYTDYACAPLALLGWSRWVLGDEVGARVALARALRLDPRYHFAALLHQALNLGLGPRPLLDSLSRQRAAHDREDRQRAAHDREDGEREEGEREDGDR</sequence>
<evidence type="ECO:0000256" key="1">
    <source>
        <dbReference type="SAM" id="MobiDB-lite"/>
    </source>
</evidence>
<feature type="compositionally biased region" description="Acidic residues" evidence="1">
    <location>
        <begin position="424"/>
        <end position="435"/>
    </location>
</feature>
<gene>
    <name evidence="2" type="ORF">BIV57_18825</name>
</gene>
<protein>
    <recommendedName>
        <fullName evidence="4">DUF4192 domain-containing protein</fullName>
    </recommendedName>
</protein>
<dbReference type="Proteomes" id="UP000243342">
    <property type="component" value="Unassembled WGS sequence"/>
</dbReference>
<proteinExistence type="predicted"/>
<comment type="caution">
    <text evidence="2">The sequence shown here is derived from an EMBL/GenBank/DDBJ whole genome shotgun (WGS) entry which is preliminary data.</text>
</comment>
<organism evidence="2 3">
    <name type="scientific">Mangrovactinospora gilvigrisea</name>
    <dbReference type="NCBI Taxonomy" id="1428644"/>
    <lineage>
        <taxon>Bacteria</taxon>
        <taxon>Bacillati</taxon>
        <taxon>Actinomycetota</taxon>
        <taxon>Actinomycetes</taxon>
        <taxon>Kitasatosporales</taxon>
        <taxon>Streptomycetaceae</taxon>
        <taxon>Mangrovactinospora</taxon>
    </lineage>
</organism>
<dbReference type="RefSeq" id="WP_071658082.1">
    <property type="nucleotide sequence ID" value="NZ_MLCF01000121.1"/>
</dbReference>
<dbReference type="OrthoDB" id="3264463at2"/>
<keyword evidence="3" id="KW-1185">Reference proteome</keyword>
<dbReference type="STRING" id="1428644.BIV57_18825"/>
<dbReference type="AlphaFoldDB" id="A0A1J7BBH0"/>
<dbReference type="InterPro" id="IPR025447">
    <property type="entry name" value="DUF4192"/>
</dbReference>
<evidence type="ECO:0000313" key="2">
    <source>
        <dbReference type="EMBL" id="OIV35974.1"/>
    </source>
</evidence>
<evidence type="ECO:0000313" key="3">
    <source>
        <dbReference type="Proteomes" id="UP000243342"/>
    </source>
</evidence>
<dbReference type="EMBL" id="MLCF01000121">
    <property type="protein sequence ID" value="OIV35974.1"/>
    <property type="molecule type" value="Genomic_DNA"/>
</dbReference>
<feature type="compositionally biased region" description="Basic and acidic residues" evidence="1">
    <location>
        <begin position="406"/>
        <end position="423"/>
    </location>
</feature>